<evidence type="ECO:0000256" key="11">
    <source>
        <dbReference type="RuleBase" id="RU000687"/>
    </source>
</evidence>
<dbReference type="Gene3D" id="2.70.170.10">
    <property type="entry name" value="Neurotransmitter-gated ion-channel ligand-binding domain"/>
    <property type="match status" value="1"/>
</dbReference>
<dbReference type="CDD" id="cd19049">
    <property type="entry name" value="LGIC_TM_anion"/>
    <property type="match status" value="1"/>
</dbReference>
<dbReference type="PROSITE" id="PS00236">
    <property type="entry name" value="NEUROTR_ION_CHANNEL"/>
    <property type="match status" value="1"/>
</dbReference>
<comment type="caution">
    <text evidence="15">The sequence shown here is derived from an EMBL/GenBank/DDBJ whole genome shotgun (WGS) entry which is preliminary data.</text>
</comment>
<keyword evidence="9 11" id="KW-0472">Membrane</keyword>
<accession>A0A267F0H2</accession>
<feature type="transmembrane region" description="Helical" evidence="11">
    <location>
        <begin position="321"/>
        <end position="337"/>
    </location>
</feature>
<dbReference type="FunFam" id="2.70.170.10:FF:000045">
    <property type="entry name" value="Predicted protein"/>
    <property type="match status" value="1"/>
</dbReference>
<keyword evidence="3 11" id="KW-0813">Transport</keyword>
<evidence type="ECO:0000313" key="15">
    <source>
        <dbReference type="EMBL" id="PAA67233.1"/>
    </source>
</evidence>
<dbReference type="Gene3D" id="1.20.58.390">
    <property type="entry name" value="Neurotransmitter-gated ion-channel transmembrane domain"/>
    <property type="match status" value="1"/>
</dbReference>
<dbReference type="OrthoDB" id="407674at2759"/>
<dbReference type="Pfam" id="PF02932">
    <property type="entry name" value="Neur_chan_memb"/>
    <property type="match status" value="1"/>
</dbReference>
<dbReference type="AlphaFoldDB" id="A0A267F0H2"/>
<evidence type="ECO:0000256" key="12">
    <source>
        <dbReference type="SAM" id="MobiDB-lite"/>
    </source>
</evidence>
<dbReference type="PRINTS" id="PR00252">
    <property type="entry name" value="NRIONCHANNEL"/>
</dbReference>
<evidence type="ECO:0000256" key="1">
    <source>
        <dbReference type="ARBA" id="ARBA00004141"/>
    </source>
</evidence>
<dbReference type="SUPFAM" id="SSF63712">
    <property type="entry name" value="Nicotinic receptor ligand binding domain-like"/>
    <property type="match status" value="1"/>
</dbReference>
<evidence type="ECO:0000256" key="2">
    <source>
        <dbReference type="ARBA" id="ARBA00004236"/>
    </source>
</evidence>
<keyword evidence="16" id="KW-1185">Reference proteome</keyword>
<keyword evidence="10 11" id="KW-0407">Ion channel</keyword>
<feature type="signal peptide" evidence="11">
    <location>
        <begin position="1"/>
        <end position="30"/>
    </location>
</feature>
<dbReference type="InterPro" id="IPR006028">
    <property type="entry name" value="GABAA/Glycine_rcpt"/>
</dbReference>
<feature type="region of interest" description="Disordered" evidence="12">
    <location>
        <begin position="408"/>
        <end position="513"/>
    </location>
</feature>
<evidence type="ECO:0000313" key="16">
    <source>
        <dbReference type="Proteomes" id="UP000215902"/>
    </source>
</evidence>
<dbReference type="InterPro" id="IPR038050">
    <property type="entry name" value="Neuro_actylchol_rec"/>
</dbReference>
<dbReference type="InterPro" id="IPR006202">
    <property type="entry name" value="Neur_chan_lig-bd"/>
</dbReference>
<comment type="similarity">
    <text evidence="11">Belongs to the ligand-gated ion channel (TC 1.A.9) family.</text>
</comment>
<comment type="subcellular location">
    <subcellularLocation>
        <location evidence="2">Cell membrane</location>
    </subcellularLocation>
    <subcellularLocation>
        <location evidence="1">Membrane</location>
        <topology evidence="1">Multi-pass membrane protein</topology>
    </subcellularLocation>
</comment>
<keyword evidence="7 11" id="KW-1133">Transmembrane helix</keyword>
<reference evidence="15 16" key="1">
    <citation type="submission" date="2017-06" db="EMBL/GenBank/DDBJ databases">
        <title>A platform for efficient transgenesis in Macrostomum lignano, a flatworm model organism for stem cell research.</title>
        <authorList>
            <person name="Berezikov E."/>
        </authorList>
    </citation>
    <scope>NUCLEOTIDE SEQUENCE [LARGE SCALE GENOMIC DNA]</scope>
    <source>
        <strain evidence="15">DV1</strain>
        <tissue evidence="15">Whole organism</tissue>
    </source>
</reference>
<dbReference type="Pfam" id="PF02931">
    <property type="entry name" value="Neur_chan_LBD"/>
    <property type="match status" value="1"/>
</dbReference>
<dbReference type="NCBIfam" id="TIGR00860">
    <property type="entry name" value="LIC"/>
    <property type="match status" value="1"/>
</dbReference>
<evidence type="ECO:0000256" key="3">
    <source>
        <dbReference type="ARBA" id="ARBA00022448"/>
    </source>
</evidence>
<feature type="chain" id="PRO_5022262534" evidence="11">
    <location>
        <begin position="31"/>
        <end position="547"/>
    </location>
</feature>
<evidence type="ECO:0000256" key="6">
    <source>
        <dbReference type="ARBA" id="ARBA00022729"/>
    </source>
</evidence>
<feature type="transmembrane region" description="Helical" evidence="11">
    <location>
        <begin position="292"/>
        <end position="314"/>
    </location>
</feature>
<keyword evidence="5 11" id="KW-0812">Transmembrane</keyword>
<protein>
    <submittedName>
        <fullName evidence="15">Uncharacterized protein</fullName>
    </submittedName>
</protein>
<name>A0A267F0H2_9PLAT</name>
<dbReference type="CDD" id="cd18987">
    <property type="entry name" value="LGIC_ECD_anion"/>
    <property type="match status" value="1"/>
</dbReference>
<dbReference type="GO" id="GO:0005886">
    <property type="term" value="C:plasma membrane"/>
    <property type="evidence" value="ECO:0007669"/>
    <property type="project" value="UniProtKB-SubCell"/>
</dbReference>
<feature type="domain" description="Neurotransmitter-gated ion-channel transmembrane" evidence="14">
    <location>
        <begin position="299"/>
        <end position="537"/>
    </location>
</feature>
<dbReference type="InterPro" id="IPR036734">
    <property type="entry name" value="Neur_chan_lig-bd_sf"/>
</dbReference>
<dbReference type="PRINTS" id="PR00253">
    <property type="entry name" value="GABAARECEPTR"/>
</dbReference>
<dbReference type="SUPFAM" id="SSF90112">
    <property type="entry name" value="Neurotransmitter-gated ion-channel transmembrane pore"/>
    <property type="match status" value="1"/>
</dbReference>
<keyword evidence="8 11" id="KW-0406">Ion transport</keyword>
<dbReference type="InterPro" id="IPR006029">
    <property type="entry name" value="Neurotrans-gated_channel_TM"/>
</dbReference>
<dbReference type="GO" id="GO:0004888">
    <property type="term" value="F:transmembrane signaling receptor activity"/>
    <property type="evidence" value="ECO:0007669"/>
    <property type="project" value="InterPro"/>
</dbReference>
<evidence type="ECO:0000256" key="9">
    <source>
        <dbReference type="ARBA" id="ARBA00023136"/>
    </source>
</evidence>
<dbReference type="STRING" id="282301.A0A267F0H2"/>
<gene>
    <name evidence="15" type="ORF">BOX15_Mlig015474g3</name>
</gene>
<dbReference type="InterPro" id="IPR036719">
    <property type="entry name" value="Neuro-gated_channel_TM_sf"/>
</dbReference>
<evidence type="ECO:0000256" key="7">
    <source>
        <dbReference type="ARBA" id="ARBA00022989"/>
    </source>
</evidence>
<evidence type="ECO:0000256" key="10">
    <source>
        <dbReference type="ARBA" id="ARBA00023303"/>
    </source>
</evidence>
<feature type="domain" description="Neurotransmitter-gated ion-channel ligand-binding" evidence="13">
    <location>
        <begin position="86"/>
        <end position="291"/>
    </location>
</feature>
<keyword evidence="4" id="KW-1003">Cell membrane</keyword>
<sequence length="547" mass="62251">MTNREQQTFPTINLLLSLLLLLAVAGGGNGEEAGFRVGRSLLAAGRNSVTSIVDRKFQQPVHNDGEPLPARDPNEPLKISDNLTIEQIAHVLLANYDNHHRPMKTPGAPTVVEINMYIQSFGSISVIDMDYTLDIMLRQKWVDPRLKFTGYKHTLSLSYLKQQIWIPDLFFRNSKYGFLHEITTPNYLIWLQFDGTITFSQKLTVKLSCPMQLWNFPMDTQFCPLEIGSYGFPLRDLEFAWMKNRSAVSLNRQMLLNEFEMPSVNTSSCQKAYNATGQFACLFVQFKLVRKFGFYLIYTYLPSILIVTISWISFWIDHKAVPARITLGLLSILALMTQSAATMQKLPRVSYIKAIDVWLFACLAFVVGSLLEFALVNMLARRQEQRKLRDDLRQMMGREMRMLKGNFLRPAGANSGREEQSQQTNSRPSTTSFGAANTRVSQQKELDELQPCLSPDGRSGEPGSAAECRSQQQQQQQQQQLRFRRRSNRKPGVLSFTDGEDSDDDDDDNSKLKPDRLDGIFVFAYPVGFLAFNAVYWAAYMLLGKSD</sequence>
<keyword evidence="6 11" id="KW-0732">Signal</keyword>
<feature type="compositionally biased region" description="Acidic residues" evidence="12">
    <location>
        <begin position="498"/>
        <end position="508"/>
    </location>
</feature>
<evidence type="ECO:0000259" key="14">
    <source>
        <dbReference type="Pfam" id="PF02932"/>
    </source>
</evidence>
<evidence type="ECO:0000256" key="8">
    <source>
        <dbReference type="ARBA" id="ARBA00023065"/>
    </source>
</evidence>
<dbReference type="InterPro" id="IPR018000">
    <property type="entry name" value="Neurotransmitter_ion_chnl_CS"/>
</dbReference>
<evidence type="ECO:0000256" key="4">
    <source>
        <dbReference type="ARBA" id="ARBA00022475"/>
    </source>
</evidence>
<feature type="transmembrane region" description="Helical" evidence="11">
    <location>
        <begin position="520"/>
        <end position="543"/>
    </location>
</feature>
<feature type="transmembrane region" description="Helical" evidence="11">
    <location>
        <begin position="357"/>
        <end position="380"/>
    </location>
</feature>
<evidence type="ECO:0000259" key="13">
    <source>
        <dbReference type="Pfam" id="PF02931"/>
    </source>
</evidence>
<dbReference type="GO" id="GO:0005230">
    <property type="term" value="F:extracellular ligand-gated monoatomic ion channel activity"/>
    <property type="evidence" value="ECO:0007669"/>
    <property type="project" value="InterPro"/>
</dbReference>
<dbReference type="PANTHER" id="PTHR18945">
    <property type="entry name" value="NEUROTRANSMITTER GATED ION CHANNEL"/>
    <property type="match status" value="1"/>
</dbReference>
<feature type="compositionally biased region" description="Polar residues" evidence="12">
    <location>
        <begin position="421"/>
        <end position="441"/>
    </location>
</feature>
<dbReference type="Proteomes" id="UP000215902">
    <property type="component" value="Unassembled WGS sequence"/>
</dbReference>
<organism evidence="15 16">
    <name type="scientific">Macrostomum lignano</name>
    <dbReference type="NCBI Taxonomy" id="282301"/>
    <lineage>
        <taxon>Eukaryota</taxon>
        <taxon>Metazoa</taxon>
        <taxon>Spiralia</taxon>
        <taxon>Lophotrochozoa</taxon>
        <taxon>Platyhelminthes</taxon>
        <taxon>Rhabditophora</taxon>
        <taxon>Macrostomorpha</taxon>
        <taxon>Macrostomida</taxon>
        <taxon>Macrostomidae</taxon>
        <taxon>Macrostomum</taxon>
    </lineage>
</organism>
<evidence type="ECO:0000256" key="5">
    <source>
        <dbReference type="ARBA" id="ARBA00022692"/>
    </source>
</evidence>
<proteinExistence type="inferred from homology"/>
<dbReference type="EMBL" id="NIVC01001499">
    <property type="protein sequence ID" value="PAA67233.1"/>
    <property type="molecule type" value="Genomic_DNA"/>
</dbReference>
<dbReference type="InterPro" id="IPR006201">
    <property type="entry name" value="Neur_channel"/>
</dbReference>
<feature type="compositionally biased region" description="Low complexity" evidence="12">
    <location>
        <begin position="471"/>
        <end position="480"/>
    </location>
</feature>